<evidence type="ECO:0000313" key="8">
    <source>
        <dbReference type="EMBL" id="BCR05014.1"/>
    </source>
</evidence>
<dbReference type="NCBIfam" id="NF037997">
    <property type="entry name" value="Na_Pi_symport"/>
    <property type="match status" value="1"/>
</dbReference>
<dbReference type="SUPFAM" id="SSF109755">
    <property type="entry name" value="PhoU-like"/>
    <property type="match status" value="1"/>
</dbReference>
<dbReference type="InterPro" id="IPR026022">
    <property type="entry name" value="PhoU_dom"/>
</dbReference>
<dbReference type="InterPro" id="IPR004633">
    <property type="entry name" value="NaPi_cotrn-rel/YqeW-like"/>
</dbReference>
<protein>
    <submittedName>
        <fullName evidence="8">Na/Pi cotransporter</fullName>
    </submittedName>
</protein>
<dbReference type="PANTHER" id="PTHR10010:SF46">
    <property type="entry name" value="SODIUM-DEPENDENT PHOSPHATE TRANSPORT PROTEIN 2B"/>
    <property type="match status" value="1"/>
</dbReference>
<dbReference type="Pfam" id="PF01895">
    <property type="entry name" value="PhoU"/>
    <property type="match status" value="2"/>
</dbReference>
<keyword evidence="5 6" id="KW-0472">Membrane</keyword>
<dbReference type="InterPro" id="IPR003841">
    <property type="entry name" value="Na/Pi_transpt"/>
</dbReference>
<feature type="domain" description="PhoU" evidence="7">
    <location>
        <begin position="474"/>
        <end position="559"/>
    </location>
</feature>
<evidence type="ECO:0000313" key="9">
    <source>
        <dbReference type="Proteomes" id="UP001319827"/>
    </source>
</evidence>
<feature type="transmembrane region" description="Helical" evidence="6">
    <location>
        <begin position="43"/>
        <end position="65"/>
    </location>
</feature>
<dbReference type="RefSeq" id="WP_221248450.1">
    <property type="nucleotide sequence ID" value="NZ_AP024355.1"/>
</dbReference>
<feature type="transmembrane region" description="Helical" evidence="6">
    <location>
        <begin position="198"/>
        <end position="221"/>
    </location>
</feature>
<feature type="domain" description="PhoU" evidence="7">
    <location>
        <begin position="370"/>
        <end position="452"/>
    </location>
</feature>
<keyword evidence="9" id="KW-1185">Reference proteome</keyword>
<keyword evidence="2" id="KW-1003">Cell membrane</keyword>
<reference evidence="8 9" key="1">
    <citation type="journal article" date="2016" name="C (Basel)">
        <title>Selective Growth of and Electricity Production by Marine Exoelectrogenic Bacteria in Self-Aggregated Hydrogel of Microbially Reduced Graphene Oxide.</title>
        <authorList>
            <person name="Yoshida N."/>
            <person name="Goto Y."/>
            <person name="Miyata Y."/>
        </authorList>
    </citation>
    <scope>NUCLEOTIDE SEQUENCE [LARGE SCALE GENOMIC DNA]</scope>
    <source>
        <strain evidence="8 9">NIT-T3</strain>
    </source>
</reference>
<gene>
    <name evidence="8" type="ORF">DESUT3_20830</name>
</gene>
<dbReference type="Pfam" id="PF02690">
    <property type="entry name" value="Na_Pi_cotrans"/>
    <property type="match status" value="2"/>
</dbReference>
<evidence type="ECO:0000259" key="7">
    <source>
        <dbReference type="Pfam" id="PF01895"/>
    </source>
</evidence>
<evidence type="ECO:0000256" key="4">
    <source>
        <dbReference type="ARBA" id="ARBA00022989"/>
    </source>
</evidence>
<feature type="transmembrane region" description="Helical" evidence="6">
    <location>
        <begin position="170"/>
        <end position="192"/>
    </location>
</feature>
<accession>A0ABN6E0L1</accession>
<proteinExistence type="predicted"/>
<feature type="transmembrane region" description="Helical" evidence="6">
    <location>
        <begin position="134"/>
        <end position="158"/>
    </location>
</feature>
<dbReference type="PANTHER" id="PTHR10010">
    <property type="entry name" value="SOLUTE CARRIER FAMILY 34 SODIUM PHOSPHATE , MEMBER 2-RELATED"/>
    <property type="match status" value="1"/>
</dbReference>
<evidence type="ECO:0000256" key="2">
    <source>
        <dbReference type="ARBA" id="ARBA00022475"/>
    </source>
</evidence>
<comment type="subcellular location">
    <subcellularLocation>
        <location evidence="1">Cell membrane</location>
        <topology evidence="1">Multi-pass membrane protein</topology>
    </subcellularLocation>
</comment>
<dbReference type="Proteomes" id="UP001319827">
    <property type="component" value="Chromosome"/>
</dbReference>
<sequence>MLDILFNQKLIFGLVGGLGLFLFGMKIMSEGLQKIAGDRMRKILAALTSNRIVGTLVGIAVTAIIQSSSATTVMVVGFVNAGLMSLVQSIGIILGANIGTTVTAQLIAFKITKYALPAIGLGAAFKLFGRKQKWVYVGEIMLGFGMLFFGLAIMKDAFDPVKGSQAFKDLFLLVGDHHLLGVAIGAILTIIVQSSSATIGITLALATSGLVTFDASIALILGENIGTTITANLAAIGTNLAARRTAFAHFLFNFLGVAYMLVLFPFFKQFIDSITPGNPDMVIQTAQQMQAYGAAMGDKPFIARHIANTHTLFNILNVLIFLPMVGVLAKLATIIIRGREEEMEFHLKFIDNRVLNTPPIALGQARAETKRMAQVAMEMVDETLLYLKDEDEKRIAPLEKKEELVDLLQKEITDFLVALSQKSIAQETSRNIASMMHMVNDLERVGDHCENLWRLGQRKKSQKISYSNIGMSEIEEIGEKIREFLAFVVSAMERVDRTILEKARHLEDTVDLLEESSRNNHIARLNTGECAVLPGLIFIDMLHNFEKIGDHTFNVAQAVVGEK</sequence>
<evidence type="ECO:0000256" key="5">
    <source>
        <dbReference type="ARBA" id="ARBA00023136"/>
    </source>
</evidence>
<feature type="transmembrane region" description="Helical" evidence="6">
    <location>
        <begin position="6"/>
        <end position="23"/>
    </location>
</feature>
<dbReference type="EMBL" id="AP024355">
    <property type="protein sequence ID" value="BCR05014.1"/>
    <property type="molecule type" value="Genomic_DNA"/>
</dbReference>
<dbReference type="InterPro" id="IPR038078">
    <property type="entry name" value="PhoU-like_sf"/>
</dbReference>
<dbReference type="Gene3D" id="1.20.58.220">
    <property type="entry name" value="Phosphate transport system protein phou homolog 2, domain 2"/>
    <property type="match status" value="1"/>
</dbReference>
<feature type="transmembrane region" description="Helical" evidence="6">
    <location>
        <begin position="315"/>
        <end position="336"/>
    </location>
</feature>
<evidence type="ECO:0000256" key="6">
    <source>
        <dbReference type="SAM" id="Phobius"/>
    </source>
</evidence>
<organism evidence="8 9">
    <name type="scientific">Desulfuromonas versatilis</name>
    <dbReference type="NCBI Taxonomy" id="2802975"/>
    <lineage>
        <taxon>Bacteria</taxon>
        <taxon>Pseudomonadati</taxon>
        <taxon>Thermodesulfobacteriota</taxon>
        <taxon>Desulfuromonadia</taxon>
        <taxon>Desulfuromonadales</taxon>
        <taxon>Desulfuromonadaceae</taxon>
        <taxon>Desulfuromonas</taxon>
    </lineage>
</organism>
<dbReference type="NCBIfam" id="TIGR00704">
    <property type="entry name" value="NaPi_cotrn_rel"/>
    <property type="match status" value="1"/>
</dbReference>
<feature type="transmembrane region" description="Helical" evidence="6">
    <location>
        <begin position="246"/>
        <end position="267"/>
    </location>
</feature>
<evidence type="ECO:0000256" key="3">
    <source>
        <dbReference type="ARBA" id="ARBA00022692"/>
    </source>
</evidence>
<name>A0ABN6E0L1_9BACT</name>
<evidence type="ECO:0000256" key="1">
    <source>
        <dbReference type="ARBA" id="ARBA00004651"/>
    </source>
</evidence>
<keyword evidence="3 6" id="KW-0812">Transmembrane</keyword>
<keyword evidence="4 6" id="KW-1133">Transmembrane helix</keyword>
<reference evidence="8 9" key="2">
    <citation type="journal article" date="2021" name="Int. J. Syst. Evol. Microbiol.">
        <title>Isolation and Polyphasic Characterization of Desulfuromonas versatilis sp. Nov., an Electrogenic Bacteria Capable of Versatile Metabolism Isolated from a Graphene Oxide-Reducing Enrichment Culture.</title>
        <authorList>
            <person name="Xie L."/>
            <person name="Yoshida N."/>
            <person name="Ishii S."/>
            <person name="Meng L."/>
        </authorList>
    </citation>
    <scope>NUCLEOTIDE SEQUENCE [LARGE SCALE GENOMIC DNA]</scope>
    <source>
        <strain evidence="8 9">NIT-T3</strain>
    </source>
</reference>